<protein>
    <submittedName>
        <fullName evidence="6">Uncharacterized protein</fullName>
    </submittedName>
</protein>
<evidence type="ECO:0000259" key="4">
    <source>
        <dbReference type="Pfam" id="PF00535"/>
    </source>
</evidence>
<dbReference type="PANTHER" id="PTHR43179">
    <property type="entry name" value="RHAMNOSYLTRANSFERASE WBBL"/>
    <property type="match status" value="1"/>
</dbReference>
<organism evidence="6 7">
    <name type="scientific">Natronoflexus pectinivorans</name>
    <dbReference type="NCBI Taxonomy" id="682526"/>
    <lineage>
        <taxon>Bacteria</taxon>
        <taxon>Pseudomonadati</taxon>
        <taxon>Bacteroidota</taxon>
        <taxon>Bacteroidia</taxon>
        <taxon>Marinilabiliales</taxon>
        <taxon>Marinilabiliaceae</taxon>
        <taxon>Natronoflexus</taxon>
    </lineage>
</organism>
<dbReference type="Pfam" id="PF02709">
    <property type="entry name" value="Glyco_transf_7C"/>
    <property type="match status" value="1"/>
</dbReference>
<dbReference type="Pfam" id="PF00535">
    <property type="entry name" value="Glycos_transf_2"/>
    <property type="match status" value="1"/>
</dbReference>
<dbReference type="InterPro" id="IPR027791">
    <property type="entry name" value="Galactosyl_T_C"/>
</dbReference>
<evidence type="ECO:0000313" key="7">
    <source>
        <dbReference type="Proteomes" id="UP000295221"/>
    </source>
</evidence>
<dbReference type="SUPFAM" id="SSF53448">
    <property type="entry name" value="Nucleotide-diphospho-sugar transferases"/>
    <property type="match status" value="1"/>
</dbReference>
<evidence type="ECO:0000259" key="5">
    <source>
        <dbReference type="Pfam" id="PF02709"/>
    </source>
</evidence>
<dbReference type="Proteomes" id="UP000295221">
    <property type="component" value="Unassembled WGS sequence"/>
</dbReference>
<feature type="domain" description="Galactosyltransferase C-terminal" evidence="5">
    <location>
        <begin position="167"/>
        <end position="220"/>
    </location>
</feature>
<dbReference type="GO" id="GO:0016757">
    <property type="term" value="F:glycosyltransferase activity"/>
    <property type="evidence" value="ECO:0007669"/>
    <property type="project" value="UniProtKB-KW"/>
</dbReference>
<keyword evidence="3" id="KW-0808">Transferase</keyword>
<reference evidence="6 7" key="1">
    <citation type="submission" date="2019-03" db="EMBL/GenBank/DDBJ databases">
        <title>Genomic Encyclopedia of Type Strains, Phase IV (KMG-IV): sequencing the most valuable type-strain genomes for metagenomic binning, comparative biology and taxonomic classification.</title>
        <authorList>
            <person name="Goeker M."/>
        </authorList>
    </citation>
    <scope>NUCLEOTIDE SEQUENCE [LARGE SCALE GENOMIC DNA]</scope>
    <source>
        <strain evidence="6 7">DSM 24179</strain>
    </source>
</reference>
<comment type="caution">
    <text evidence="6">The sequence shown here is derived from an EMBL/GenBank/DDBJ whole genome shotgun (WGS) entry which is preliminary data.</text>
</comment>
<dbReference type="Gene3D" id="3.90.550.10">
    <property type="entry name" value="Spore Coat Polysaccharide Biosynthesis Protein SpsA, Chain A"/>
    <property type="match status" value="1"/>
</dbReference>
<accession>A0A4R2GFS4</accession>
<keyword evidence="7" id="KW-1185">Reference proteome</keyword>
<evidence type="ECO:0000313" key="6">
    <source>
        <dbReference type="EMBL" id="TCO06893.1"/>
    </source>
</evidence>
<dbReference type="RefSeq" id="WP_132434489.1">
    <property type="nucleotide sequence ID" value="NZ_SLWK01000011.1"/>
</dbReference>
<name>A0A4R2GFS4_9BACT</name>
<evidence type="ECO:0000256" key="3">
    <source>
        <dbReference type="ARBA" id="ARBA00022679"/>
    </source>
</evidence>
<comment type="similarity">
    <text evidence="1">Belongs to the glycosyltransferase 2 family.</text>
</comment>
<dbReference type="InterPro" id="IPR001173">
    <property type="entry name" value="Glyco_trans_2-like"/>
</dbReference>
<evidence type="ECO:0000256" key="1">
    <source>
        <dbReference type="ARBA" id="ARBA00006739"/>
    </source>
</evidence>
<proteinExistence type="inferred from homology"/>
<sequence>MTICKKPLLVTILVHYNAPDECVSIVNQLAKTEYSNHEIVVVDNPSTPEVFEILKQQLTDDKIHVIQNHSNSGYGAGINFGAEYAKKLGAKYYHIINTDTSIVNGNYISKIIEEFDSTCDAGLIGPGVITPSGDVQNTIMQHTSIKNAKNFKKNQNFKSITEAYPKLYPVEVINGVCFIVKAEAFKFIKGFDEDFFMYGEEHDFCERLHTAGYQVYYWSGCAIKHFHQQSNCFLFTWRDALARINQILYLQKRNRAKAIVLALLFSVATTFKRLNNKYQFEIPYKSVIKGYLNPVKFNKQLKDKH</sequence>
<feature type="domain" description="Glycosyltransferase 2-like" evidence="4">
    <location>
        <begin position="12"/>
        <end position="162"/>
    </location>
</feature>
<evidence type="ECO:0000256" key="2">
    <source>
        <dbReference type="ARBA" id="ARBA00022676"/>
    </source>
</evidence>
<dbReference type="OrthoDB" id="9771846at2"/>
<dbReference type="InterPro" id="IPR029044">
    <property type="entry name" value="Nucleotide-diphossugar_trans"/>
</dbReference>
<keyword evidence="2" id="KW-0328">Glycosyltransferase</keyword>
<gene>
    <name evidence="6" type="ORF">EV194_1119</name>
</gene>
<dbReference type="PANTHER" id="PTHR43179:SF12">
    <property type="entry name" value="GALACTOFURANOSYLTRANSFERASE GLFT2"/>
    <property type="match status" value="1"/>
</dbReference>
<dbReference type="EMBL" id="SLWK01000011">
    <property type="protein sequence ID" value="TCO06893.1"/>
    <property type="molecule type" value="Genomic_DNA"/>
</dbReference>
<dbReference type="AlphaFoldDB" id="A0A4R2GFS4"/>